<protein>
    <submittedName>
        <fullName evidence="1">Uncharacterized protein</fullName>
    </submittedName>
</protein>
<dbReference type="EMBL" id="BGPR01000011">
    <property type="protein sequence ID" value="GBL76877.1"/>
    <property type="molecule type" value="Genomic_DNA"/>
</dbReference>
<dbReference type="AlphaFoldDB" id="A0A4Y2ABC0"/>
<accession>A0A4Y2ABC0</accession>
<comment type="caution">
    <text evidence="1">The sequence shown here is derived from an EMBL/GenBank/DDBJ whole genome shotgun (WGS) entry which is preliminary data.</text>
</comment>
<evidence type="ECO:0000313" key="1">
    <source>
        <dbReference type="EMBL" id="GBL76877.1"/>
    </source>
</evidence>
<reference evidence="1 2" key="1">
    <citation type="journal article" date="2019" name="Sci. Rep.">
        <title>Orb-weaving spider Araneus ventricosus genome elucidates the spidroin gene catalogue.</title>
        <authorList>
            <person name="Kono N."/>
            <person name="Nakamura H."/>
            <person name="Ohtoshi R."/>
            <person name="Moran D.A.P."/>
            <person name="Shinohara A."/>
            <person name="Yoshida Y."/>
            <person name="Fujiwara M."/>
            <person name="Mori M."/>
            <person name="Tomita M."/>
            <person name="Arakawa K."/>
        </authorList>
    </citation>
    <scope>NUCLEOTIDE SEQUENCE [LARGE SCALE GENOMIC DNA]</scope>
</reference>
<proteinExistence type="predicted"/>
<gene>
    <name evidence="1" type="ORF">AVEN_12563_1</name>
</gene>
<sequence>MEVWRVVWLLRCRSRHLSWAQDYEVHPRYYMGRSYHHLRSFNWKKPPSFYQSNREIGMEVYEFLVSLMKPAGVVASPKLSRIRPVMWGG</sequence>
<organism evidence="1 2">
    <name type="scientific">Araneus ventricosus</name>
    <name type="common">Orbweaver spider</name>
    <name type="synonym">Epeira ventricosa</name>
    <dbReference type="NCBI Taxonomy" id="182803"/>
    <lineage>
        <taxon>Eukaryota</taxon>
        <taxon>Metazoa</taxon>
        <taxon>Ecdysozoa</taxon>
        <taxon>Arthropoda</taxon>
        <taxon>Chelicerata</taxon>
        <taxon>Arachnida</taxon>
        <taxon>Araneae</taxon>
        <taxon>Araneomorphae</taxon>
        <taxon>Entelegynae</taxon>
        <taxon>Araneoidea</taxon>
        <taxon>Araneidae</taxon>
        <taxon>Araneus</taxon>
    </lineage>
</organism>
<evidence type="ECO:0000313" key="2">
    <source>
        <dbReference type="Proteomes" id="UP000499080"/>
    </source>
</evidence>
<keyword evidence="2" id="KW-1185">Reference proteome</keyword>
<dbReference type="Proteomes" id="UP000499080">
    <property type="component" value="Unassembled WGS sequence"/>
</dbReference>
<name>A0A4Y2ABC0_ARAVE</name>